<dbReference type="InterPro" id="IPR012292">
    <property type="entry name" value="Globin/Proto"/>
</dbReference>
<evidence type="ECO:0000256" key="3">
    <source>
        <dbReference type="ARBA" id="ARBA00022617"/>
    </source>
</evidence>
<evidence type="ECO:0000256" key="1">
    <source>
        <dbReference type="ARBA" id="ARBA00001971"/>
    </source>
</evidence>
<keyword evidence="5" id="KW-0408">Iron</keyword>
<dbReference type="SUPFAM" id="SSF46458">
    <property type="entry name" value="Globin-like"/>
    <property type="match status" value="1"/>
</dbReference>
<protein>
    <submittedName>
        <fullName evidence="7">Unannotated protein</fullName>
    </submittedName>
</protein>
<gene>
    <name evidence="7" type="ORF">UFOPK1392_01780</name>
</gene>
<proteinExistence type="inferred from homology"/>
<dbReference type="Gene3D" id="1.10.490.10">
    <property type="entry name" value="Globins"/>
    <property type="match status" value="1"/>
</dbReference>
<dbReference type="InterPro" id="IPR044203">
    <property type="entry name" value="GlbO/GLB3-like"/>
</dbReference>
<evidence type="ECO:0000256" key="4">
    <source>
        <dbReference type="ARBA" id="ARBA00022723"/>
    </source>
</evidence>
<keyword evidence="4" id="KW-0479">Metal-binding</keyword>
<evidence type="ECO:0000256" key="5">
    <source>
        <dbReference type="ARBA" id="ARBA00023004"/>
    </source>
</evidence>
<comment type="similarity">
    <text evidence="6">Belongs to the truncated hemoglobin family. Group II subfamily.</text>
</comment>
<dbReference type="CDD" id="cd14771">
    <property type="entry name" value="TrHb2_Mt-trHbO-like_O"/>
    <property type="match status" value="1"/>
</dbReference>
<comment type="cofactor">
    <cofactor evidence="1">
        <name>heme</name>
        <dbReference type="ChEBI" id="CHEBI:30413"/>
    </cofactor>
</comment>
<dbReference type="InterPro" id="IPR009050">
    <property type="entry name" value="Globin-like_sf"/>
</dbReference>
<evidence type="ECO:0000313" key="7">
    <source>
        <dbReference type="EMBL" id="CAB4324017.1"/>
    </source>
</evidence>
<name>A0A6J5YHI7_9ZZZZ</name>
<dbReference type="GO" id="GO:0046872">
    <property type="term" value="F:metal ion binding"/>
    <property type="evidence" value="ECO:0007669"/>
    <property type="project" value="UniProtKB-KW"/>
</dbReference>
<dbReference type="PANTHER" id="PTHR47366">
    <property type="entry name" value="TWO-ON-TWO HEMOGLOBIN-3"/>
    <property type="match status" value="1"/>
</dbReference>
<dbReference type="AlphaFoldDB" id="A0A6J5YHI7"/>
<dbReference type="InterPro" id="IPR001486">
    <property type="entry name" value="Hemoglobin_trunc"/>
</dbReference>
<dbReference type="PROSITE" id="PS01213">
    <property type="entry name" value="GLOBIN_FAM_2"/>
    <property type="match status" value="1"/>
</dbReference>
<accession>A0A6J5YHI7</accession>
<evidence type="ECO:0000256" key="6">
    <source>
        <dbReference type="ARBA" id="ARBA00034496"/>
    </source>
</evidence>
<reference evidence="7" key="1">
    <citation type="submission" date="2020-05" db="EMBL/GenBank/DDBJ databases">
        <authorList>
            <person name="Chiriac C."/>
            <person name="Salcher M."/>
            <person name="Ghai R."/>
            <person name="Kavagutti S V."/>
        </authorList>
    </citation>
    <scope>NUCLEOTIDE SEQUENCE</scope>
</reference>
<dbReference type="GO" id="GO:0005344">
    <property type="term" value="F:oxygen carrier activity"/>
    <property type="evidence" value="ECO:0007669"/>
    <property type="project" value="InterPro"/>
</dbReference>
<dbReference type="Pfam" id="PF01152">
    <property type="entry name" value="Bac_globin"/>
    <property type="match status" value="1"/>
</dbReference>
<dbReference type="InterPro" id="IPR019795">
    <property type="entry name" value="Globin_bac-like_CS"/>
</dbReference>
<dbReference type="GO" id="GO:0019825">
    <property type="term" value="F:oxygen binding"/>
    <property type="evidence" value="ECO:0007669"/>
    <property type="project" value="InterPro"/>
</dbReference>
<dbReference type="EMBL" id="CAEMXZ010000094">
    <property type="protein sequence ID" value="CAB4324017.1"/>
    <property type="molecule type" value="Genomic_DNA"/>
</dbReference>
<dbReference type="PANTHER" id="PTHR47366:SF1">
    <property type="entry name" value="TWO-ON-TWO HEMOGLOBIN-3"/>
    <property type="match status" value="1"/>
</dbReference>
<evidence type="ECO:0000256" key="2">
    <source>
        <dbReference type="ARBA" id="ARBA00022448"/>
    </source>
</evidence>
<organism evidence="7">
    <name type="scientific">freshwater metagenome</name>
    <dbReference type="NCBI Taxonomy" id="449393"/>
    <lineage>
        <taxon>unclassified sequences</taxon>
        <taxon>metagenomes</taxon>
        <taxon>ecological metagenomes</taxon>
    </lineage>
</organism>
<dbReference type="GO" id="GO:0020037">
    <property type="term" value="F:heme binding"/>
    <property type="evidence" value="ECO:0007669"/>
    <property type="project" value="InterPro"/>
</dbReference>
<keyword evidence="2" id="KW-0813">Transport</keyword>
<keyword evidence="3" id="KW-0349">Heme</keyword>
<sequence length="146" mass="16507">MAEAQQPLFERVDGVAFFERLVDAFYKGVMTDPVLAPLYEADDLEGARHRLSLFLAQYWGGPSTYNEERGHPRLRMRHSPYSISTVERDRWLVHMIAAIDAEQTERRLGDEDHEAMLAYFVMAADHMINSGGLSMRGDGTTTLDAG</sequence>